<evidence type="ECO:0000313" key="3">
    <source>
        <dbReference type="Proteomes" id="UP000294562"/>
    </source>
</evidence>
<dbReference type="InterPro" id="IPR013096">
    <property type="entry name" value="Cupin_2"/>
</dbReference>
<evidence type="ECO:0000259" key="1">
    <source>
        <dbReference type="Pfam" id="PF07883"/>
    </source>
</evidence>
<dbReference type="EMBL" id="SMZO01000010">
    <property type="protein sequence ID" value="TDL89476.1"/>
    <property type="molecule type" value="Genomic_DNA"/>
</dbReference>
<dbReference type="SUPFAM" id="SSF51182">
    <property type="entry name" value="RmlC-like cupins"/>
    <property type="match status" value="1"/>
</dbReference>
<name>A0A4R6B3G7_9RHOB</name>
<dbReference type="AlphaFoldDB" id="A0A4R6B3G7"/>
<proteinExistence type="predicted"/>
<dbReference type="Pfam" id="PF07883">
    <property type="entry name" value="Cupin_2"/>
    <property type="match status" value="1"/>
</dbReference>
<keyword evidence="3" id="KW-1185">Reference proteome</keyword>
<dbReference type="InterPro" id="IPR011051">
    <property type="entry name" value="RmlC_Cupin_sf"/>
</dbReference>
<dbReference type="Gene3D" id="2.60.120.10">
    <property type="entry name" value="Jelly Rolls"/>
    <property type="match status" value="1"/>
</dbReference>
<dbReference type="Proteomes" id="UP000294562">
    <property type="component" value="Unassembled WGS sequence"/>
</dbReference>
<gene>
    <name evidence="2" type="ORF">E2L05_06290</name>
</gene>
<accession>A0A4R6B3G7</accession>
<reference evidence="2 3" key="1">
    <citation type="submission" date="2019-03" db="EMBL/GenBank/DDBJ databases">
        <title>Rhodobacteraceae bacterium SM1902, a new member of the family Rhodobacteraceae isolated from Yantai.</title>
        <authorList>
            <person name="Sun Y."/>
        </authorList>
    </citation>
    <scope>NUCLEOTIDE SEQUENCE [LARGE SCALE GENOMIC DNA]</scope>
    <source>
        <strain evidence="2 3">SM1902</strain>
    </source>
</reference>
<sequence length="123" mass="13322">MFPDFIDALPQLDIPFPEDVVSARAIRSNKGLAVFFTFHKDVVLPKHAHGPQWGTLLAGEITMTIGGTTRTMLPGDTWDIGDGVPHSVRIAAGSVAIDVFAEPDRYALKSDVLEVSEDSDTDD</sequence>
<dbReference type="OrthoDB" id="882143at2"/>
<evidence type="ECO:0000313" key="2">
    <source>
        <dbReference type="EMBL" id="TDL89476.1"/>
    </source>
</evidence>
<dbReference type="InterPro" id="IPR014710">
    <property type="entry name" value="RmlC-like_jellyroll"/>
</dbReference>
<feature type="domain" description="Cupin type-2" evidence="1">
    <location>
        <begin position="45"/>
        <end position="91"/>
    </location>
</feature>
<organism evidence="2 3">
    <name type="scientific">Meridianimarinicoccus aquatilis</name>
    <dbReference type="NCBI Taxonomy" id="2552766"/>
    <lineage>
        <taxon>Bacteria</taxon>
        <taxon>Pseudomonadati</taxon>
        <taxon>Pseudomonadota</taxon>
        <taxon>Alphaproteobacteria</taxon>
        <taxon>Rhodobacterales</taxon>
        <taxon>Paracoccaceae</taxon>
        <taxon>Meridianimarinicoccus</taxon>
    </lineage>
</organism>
<protein>
    <submittedName>
        <fullName evidence="2">Cupin domain-containing protein</fullName>
    </submittedName>
</protein>
<dbReference type="RefSeq" id="WP_133342051.1">
    <property type="nucleotide sequence ID" value="NZ_SMZO01000010.1"/>
</dbReference>
<comment type="caution">
    <text evidence="2">The sequence shown here is derived from an EMBL/GenBank/DDBJ whole genome shotgun (WGS) entry which is preliminary data.</text>
</comment>